<evidence type="ECO:0000313" key="1">
    <source>
        <dbReference type="EMBL" id="GER45366.1"/>
    </source>
</evidence>
<gene>
    <name evidence="1" type="ORF">STAS_22301</name>
</gene>
<sequence length="116" mass="13161">MWSALQNLWPFSAFTYDDLRASDSIVKKLPIPESTRHFVYAIREPESGAVIYVLSAQNLSERSALDAEYLIREVNDLLCNGGLCWDENLVKILFHDRDATEILNIRGLNPSDLSGF</sequence>
<organism evidence="1 2">
    <name type="scientific">Striga asiatica</name>
    <name type="common">Asiatic witchweed</name>
    <name type="synonym">Buchnera asiatica</name>
    <dbReference type="NCBI Taxonomy" id="4170"/>
    <lineage>
        <taxon>Eukaryota</taxon>
        <taxon>Viridiplantae</taxon>
        <taxon>Streptophyta</taxon>
        <taxon>Embryophyta</taxon>
        <taxon>Tracheophyta</taxon>
        <taxon>Spermatophyta</taxon>
        <taxon>Magnoliopsida</taxon>
        <taxon>eudicotyledons</taxon>
        <taxon>Gunneridae</taxon>
        <taxon>Pentapetalae</taxon>
        <taxon>asterids</taxon>
        <taxon>lamiids</taxon>
        <taxon>Lamiales</taxon>
        <taxon>Orobanchaceae</taxon>
        <taxon>Buchnereae</taxon>
        <taxon>Striga</taxon>
    </lineage>
</organism>
<dbReference type="AlphaFoldDB" id="A0A5A7QK74"/>
<proteinExistence type="predicted"/>
<accession>A0A5A7QK74</accession>
<keyword evidence="2" id="KW-1185">Reference proteome</keyword>
<dbReference type="OrthoDB" id="1908857at2759"/>
<dbReference type="Proteomes" id="UP000325081">
    <property type="component" value="Unassembled WGS sequence"/>
</dbReference>
<reference evidence="2" key="1">
    <citation type="journal article" date="2019" name="Curr. Biol.">
        <title>Genome Sequence of Striga asiatica Provides Insight into the Evolution of Plant Parasitism.</title>
        <authorList>
            <person name="Yoshida S."/>
            <person name="Kim S."/>
            <person name="Wafula E.K."/>
            <person name="Tanskanen J."/>
            <person name="Kim Y.M."/>
            <person name="Honaas L."/>
            <person name="Yang Z."/>
            <person name="Spallek T."/>
            <person name="Conn C.E."/>
            <person name="Ichihashi Y."/>
            <person name="Cheong K."/>
            <person name="Cui S."/>
            <person name="Der J.P."/>
            <person name="Gundlach H."/>
            <person name="Jiao Y."/>
            <person name="Hori C."/>
            <person name="Ishida J.K."/>
            <person name="Kasahara H."/>
            <person name="Kiba T."/>
            <person name="Kim M.S."/>
            <person name="Koo N."/>
            <person name="Laohavisit A."/>
            <person name="Lee Y.H."/>
            <person name="Lumba S."/>
            <person name="McCourt P."/>
            <person name="Mortimer J.C."/>
            <person name="Mutuku J.M."/>
            <person name="Nomura T."/>
            <person name="Sasaki-Sekimoto Y."/>
            <person name="Seto Y."/>
            <person name="Wang Y."/>
            <person name="Wakatake T."/>
            <person name="Sakakibara H."/>
            <person name="Demura T."/>
            <person name="Yamaguchi S."/>
            <person name="Yoneyama K."/>
            <person name="Manabe R.I."/>
            <person name="Nelson D.C."/>
            <person name="Schulman A.H."/>
            <person name="Timko M.P."/>
            <person name="dePamphilis C.W."/>
            <person name="Choi D."/>
            <person name="Shirasu K."/>
        </authorList>
    </citation>
    <scope>NUCLEOTIDE SEQUENCE [LARGE SCALE GENOMIC DNA]</scope>
    <source>
        <strain evidence="2">cv. UVA1</strain>
    </source>
</reference>
<evidence type="ECO:0000313" key="2">
    <source>
        <dbReference type="Proteomes" id="UP000325081"/>
    </source>
</evidence>
<comment type="caution">
    <text evidence="1">The sequence shown here is derived from an EMBL/GenBank/DDBJ whole genome shotgun (WGS) entry which is preliminary data.</text>
</comment>
<dbReference type="EMBL" id="BKCP01007181">
    <property type="protein sequence ID" value="GER45366.1"/>
    <property type="molecule type" value="Genomic_DNA"/>
</dbReference>
<name>A0A5A7QK74_STRAF</name>
<dbReference type="PANTHER" id="PTHR36020:SF1">
    <property type="entry name" value="TRANSMEMBRANE PROTEIN"/>
    <property type="match status" value="1"/>
</dbReference>
<protein>
    <submittedName>
        <fullName evidence="1">Tryptophan synthase alpha chain</fullName>
    </submittedName>
</protein>
<dbReference type="PANTHER" id="PTHR36020">
    <property type="entry name" value="TRANSMEMBRANE PROTEIN"/>
    <property type="match status" value="1"/>
</dbReference>